<reference evidence="2 3" key="1">
    <citation type="submission" date="2010-10" db="EMBL/GenBank/DDBJ databases">
        <title>Complete sequence of Frankia sp. EuI1c.</title>
        <authorList>
            <consortium name="US DOE Joint Genome Institute"/>
            <person name="Lucas S."/>
            <person name="Copeland A."/>
            <person name="Lapidus A."/>
            <person name="Cheng J.-F."/>
            <person name="Bruce D."/>
            <person name="Goodwin L."/>
            <person name="Pitluck S."/>
            <person name="Chertkov O."/>
            <person name="Detter J.C."/>
            <person name="Han C."/>
            <person name="Tapia R."/>
            <person name="Land M."/>
            <person name="Hauser L."/>
            <person name="Jeffries C."/>
            <person name="Kyrpides N."/>
            <person name="Ivanova N."/>
            <person name="Mikhailova N."/>
            <person name="Beauchemin N."/>
            <person name="Sen A."/>
            <person name="Sur S.A."/>
            <person name="Gtari M."/>
            <person name="Wall L."/>
            <person name="Tisa L."/>
            <person name="Woyke T."/>
        </authorList>
    </citation>
    <scope>NUCLEOTIDE SEQUENCE [LARGE SCALE GENOMIC DNA]</scope>
    <source>
        <strain evidence="3">DSM 45817 / CECT 9037 / EuI1c</strain>
    </source>
</reference>
<dbReference type="Proteomes" id="UP000002484">
    <property type="component" value="Chromosome"/>
</dbReference>
<dbReference type="STRING" id="298654.FraEuI1c_3486"/>
<sequence precursor="true">MVTIRRRGFGALWVVALLVVGLWGADTSGAGSGVGVSGRALAVVSTVAGHHADVVFPRVDGHSVVSAKLAQDHPGASAVAAELLALLLPGYVWWRRGVGRGGGPDQHAGVLGARGPPASLATPR</sequence>
<organism evidence="2 3">
    <name type="scientific">Pseudofrankia inefficax (strain DSM 45817 / CECT 9037 / DDB 130130 / EuI1c)</name>
    <name type="common">Frankia inefficax</name>
    <dbReference type="NCBI Taxonomy" id="298654"/>
    <lineage>
        <taxon>Bacteria</taxon>
        <taxon>Bacillati</taxon>
        <taxon>Actinomycetota</taxon>
        <taxon>Actinomycetes</taxon>
        <taxon>Frankiales</taxon>
        <taxon>Frankiaceae</taxon>
        <taxon>Pseudofrankia</taxon>
    </lineage>
</organism>
<protein>
    <submittedName>
        <fullName evidence="2">Uncharacterized protein</fullName>
    </submittedName>
</protein>
<keyword evidence="3" id="KW-1185">Reference proteome</keyword>
<dbReference type="EMBL" id="CP002299">
    <property type="protein sequence ID" value="ADP81495.1"/>
    <property type="molecule type" value="Genomic_DNA"/>
</dbReference>
<evidence type="ECO:0000256" key="1">
    <source>
        <dbReference type="SAM" id="MobiDB-lite"/>
    </source>
</evidence>
<dbReference type="KEGG" id="fri:FraEuI1c_3486"/>
<gene>
    <name evidence="2" type="ordered locus">FraEuI1c_3486</name>
</gene>
<evidence type="ECO:0000313" key="2">
    <source>
        <dbReference type="EMBL" id="ADP81495.1"/>
    </source>
</evidence>
<proteinExistence type="predicted"/>
<name>E3IZ68_PSEI1</name>
<feature type="region of interest" description="Disordered" evidence="1">
    <location>
        <begin position="102"/>
        <end position="124"/>
    </location>
</feature>
<dbReference type="RefSeq" id="WP_013424613.1">
    <property type="nucleotide sequence ID" value="NC_014666.1"/>
</dbReference>
<accession>E3IZ68</accession>
<evidence type="ECO:0000313" key="3">
    <source>
        <dbReference type="Proteomes" id="UP000002484"/>
    </source>
</evidence>
<dbReference type="AlphaFoldDB" id="E3IZ68"/>
<dbReference type="HOGENOM" id="CLU_2000566_0_0_11"/>
<dbReference type="InParanoid" id="E3IZ68"/>